<proteinExistence type="predicted"/>
<comment type="caution">
    <text evidence="2">The sequence shown here is derived from an EMBL/GenBank/DDBJ whole genome shotgun (WGS) entry which is preliminary data.</text>
</comment>
<dbReference type="Proteomes" id="UP000607653">
    <property type="component" value="Unassembled WGS sequence"/>
</dbReference>
<dbReference type="EMBL" id="DUZY01000001">
    <property type="protein sequence ID" value="DAD18360.1"/>
    <property type="molecule type" value="Genomic_DNA"/>
</dbReference>
<dbReference type="AlphaFoldDB" id="A0A822XDF6"/>
<sequence length="23" mass="2833">MQQRRGIVSRRSMRSRRLQQVGF</sequence>
<reference evidence="2 3" key="1">
    <citation type="journal article" date="2020" name="Mol. Biol. Evol.">
        <title>Distinct Expression and Methylation Patterns for Genes with Different Fates following a Single Whole-Genome Duplication in Flowering Plants.</title>
        <authorList>
            <person name="Shi T."/>
            <person name="Rahmani R.S."/>
            <person name="Gugger P.F."/>
            <person name="Wang M."/>
            <person name="Li H."/>
            <person name="Zhang Y."/>
            <person name="Li Z."/>
            <person name="Wang Q."/>
            <person name="Van de Peer Y."/>
            <person name="Marchal K."/>
            <person name="Chen J."/>
        </authorList>
    </citation>
    <scope>NUCLEOTIDE SEQUENCE [LARGE SCALE GENOMIC DNA]</scope>
    <source>
        <tissue evidence="2">Leaf</tissue>
    </source>
</reference>
<evidence type="ECO:0000256" key="1">
    <source>
        <dbReference type="SAM" id="MobiDB-lite"/>
    </source>
</evidence>
<evidence type="ECO:0000313" key="3">
    <source>
        <dbReference type="Proteomes" id="UP000607653"/>
    </source>
</evidence>
<feature type="region of interest" description="Disordered" evidence="1">
    <location>
        <begin position="1"/>
        <end position="23"/>
    </location>
</feature>
<gene>
    <name evidence="2" type="ORF">HUJ06_019823</name>
</gene>
<keyword evidence="3" id="KW-1185">Reference proteome</keyword>
<name>A0A822XDF6_NELNU</name>
<evidence type="ECO:0000313" key="2">
    <source>
        <dbReference type="EMBL" id="DAD18360.1"/>
    </source>
</evidence>
<accession>A0A822XDF6</accession>
<feature type="compositionally biased region" description="Basic residues" evidence="1">
    <location>
        <begin position="7"/>
        <end position="17"/>
    </location>
</feature>
<protein>
    <submittedName>
        <fullName evidence="2">Uncharacterized protein</fullName>
    </submittedName>
</protein>
<organism evidence="2 3">
    <name type="scientific">Nelumbo nucifera</name>
    <name type="common">Sacred lotus</name>
    <dbReference type="NCBI Taxonomy" id="4432"/>
    <lineage>
        <taxon>Eukaryota</taxon>
        <taxon>Viridiplantae</taxon>
        <taxon>Streptophyta</taxon>
        <taxon>Embryophyta</taxon>
        <taxon>Tracheophyta</taxon>
        <taxon>Spermatophyta</taxon>
        <taxon>Magnoliopsida</taxon>
        <taxon>Proteales</taxon>
        <taxon>Nelumbonaceae</taxon>
        <taxon>Nelumbo</taxon>
    </lineage>
</organism>